<sequence>MASRFQRDKARNALFSGYDDSPVGSRPSSTSPQPPYPLAAATAYPPPRNGFGAHPTNTSRGYSNVTTMDELESQKDHQVSEMTQKVRMLKEITVAIGTEIRDSTALAEKMNDSFESTRHRVRGTMRKMLRMADKTGVGWRVWFGFFVCVFLLFVYVWLF</sequence>
<feature type="compositionally biased region" description="Basic and acidic residues" evidence="9">
    <location>
        <begin position="1"/>
        <end position="11"/>
    </location>
</feature>
<evidence type="ECO:0000256" key="5">
    <source>
        <dbReference type="ARBA" id="ARBA00022989"/>
    </source>
</evidence>
<dbReference type="FunFam" id="1.20.5.110:FF:000057">
    <property type="entry name" value="SNARE complex subunit (Bet1), putative"/>
    <property type="match status" value="1"/>
</dbReference>
<dbReference type="PANTHER" id="PTHR12791">
    <property type="entry name" value="GOLGI SNARE BET1-RELATED"/>
    <property type="match status" value="1"/>
</dbReference>
<evidence type="ECO:0000256" key="2">
    <source>
        <dbReference type="ARBA" id="ARBA00022448"/>
    </source>
</evidence>
<dbReference type="PROSITE" id="PS50192">
    <property type="entry name" value="T_SNARE"/>
    <property type="match status" value="1"/>
</dbReference>
<dbReference type="GO" id="GO:0000139">
    <property type="term" value="C:Golgi membrane"/>
    <property type="evidence" value="ECO:0007669"/>
    <property type="project" value="UniProtKB-SubCell"/>
</dbReference>
<evidence type="ECO:0000256" key="9">
    <source>
        <dbReference type="SAM" id="MobiDB-lite"/>
    </source>
</evidence>
<comment type="subcellular location">
    <subcellularLocation>
        <location evidence="8">Endomembrane system</location>
        <topology evidence="8">Single-pass type IV membrane protein</topology>
    </subcellularLocation>
    <subcellularLocation>
        <location evidence="1">Golgi apparatus membrane</location>
    </subcellularLocation>
</comment>
<dbReference type="SUPFAM" id="SSF58038">
    <property type="entry name" value="SNARE fusion complex"/>
    <property type="match status" value="1"/>
</dbReference>
<feature type="transmembrane region" description="Helical" evidence="10">
    <location>
        <begin position="137"/>
        <end position="158"/>
    </location>
</feature>
<dbReference type="Gene3D" id="1.20.5.110">
    <property type="match status" value="1"/>
</dbReference>
<gene>
    <name evidence="12" type="ORF">K470DRAFT_277913</name>
</gene>
<keyword evidence="3 10" id="KW-0812">Transmembrane</keyword>
<reference evidence="12" key="1">
    <citation type="journal article" date="2020" name="Stud. Mycol.">
        <title>101 Dothideomycetes genomes: a test case for predicting lifestyles and emergence of pathogens.</title>
        <authorList>
            <person name="Haridas S."/>
            <person name="Albert R."/>
            <person name="Binder M."/>
            <person name="Bloem J."/>
            <person name="Labutti K."/>
            <person name="Salamov A."/>
            <person name="Andreopoulos B."/>
            <person name="Baker S."/>
            <person name="Barry K."/>
            <person name="Bills G."/>
            <person name="Bluhm B."/>
            <person name="Cannon C."/>
            <person name="Castanera R."/>
            <person name="Culley D."/>
            <person name="Daum C."/>
            <person name="Ezra D."/>
            <person name="Gonzalez J."/>
            <person name="Henrissat B."/>
            <person name="Kuo A."/>
            <person name="Liang C."/>
            <person name="Lipzen A."/>
            <person name="Lutzoni F."/>
            <person name="Magnuson J."/>
            <person name="Mondo S."/>
            <person name="Nolan M."/>
            <person name="Ohm R."/>
            <person name="Pangilinan J."/>
            <person name="Park H.-J."/>
            <person name="Ramirez L."/>
            <person name="Alfaro M."/>
            <person name="Sun H."/>
            <person name="Tritt A."/>
            <person name="Yoshinaga Y."/>
            <person name="Zwiers L.-H."/>
            <person name="Turgeon B."/>
            <person name="Goodwin S."/>
            <person name="Spatafora J."/>
            <person name="Crous P."/>
            <person name="Grigoriev I."/>
        </authorList>
    </citation>
    <scope>NUCLEOTIDE SEQUENCE</scope>
    <source>
        <strain evidence="12">CBS 480.64</strain>
    </source>
</reference>
<evidence type="ECO:0000256" key="6">
    <source>
        <dbReference type="ARBA" id="ARBA00023034"/>
    </source>
</evidence>
<dbReference type="InterPro" id="IPR039899">
    <property type="entry name" value="BET1_SNARE"/>
</dbReference>
<dbReference type="CDD" id="cd15853">
    <property type="entry name" value="SNARE_Bet1"/>
    <property type="match status" value="1"/>
</dbReference>
<evidence type="ECO:0000256" key="4">
    <source>
        <dbReference type="ARBA" id="ARBA00022927"/>
    </source>
</evidence>
<keyword evidence="13" id="KW-1185">Reference proteome</keyword>
<keyword evidence="6" id="KW-0333">Golgi apparatus</keyword>
<dbReference type="AlphaFoldDB" id="A0A6A7BW52"/>
<name>A0A6A7BW52_9PEZI</name>
<feature type="region of interest" description="Disordered" evidence="9">
    <location>
        <begin position="1"/>
        <end position="60"/>
    </location>
</feature>
<evidence type="ECO:0000256" key="1">
    <source>
        <dbReference type="ARBA" id="ARBA00004394"/>
    </source>
</evidence>
<organism evidence="12 13">
    <name type="scientific">Piedraia hortae CBS 480.64</name>
    <dbReference type="NCBI Taxonomy" id="1314780"/>
    <lineage>
        <taxon>Eukaryota</taxon>
        <taxon>Fungi</taxon>
        <taxon>Dikarya</taxon>
        <taxon>Ascomycota</taxon>
        <taxon>Pezizomycotina</taxon>
        <taxon>Dothideomycetes</taxon>
        <taxon>Dothideomycetidae</taxon>
        <taxon>Capnodiales</taxon>
        <taxon>Piedraiaceae</taxon>
        <taxon>Piedraia</taxon>
    </lineage>
</organism>
<evidence type="ECO:0000313" key="13">
    <source>
        <dbReference type="Proteomes" id="UP000799421"/>
    </source>
</evidence>
<dbReference type="InterPro" id="IPR000727">
    <property type="entry name" value="T_SNARE_dom"/>
</dbReference>
<evidence type="ECO:0000259" key="11">
    <source>
        <dbReference type="PROSITE" id="PS50192"/>
    </source>
</evidence>
<feature type="domain" description="T-SNARE coiled-coil homology" evidence="11">
    <location>
        <begin position="69"/>
        <end position="131"/>
    </location>
</feature>
<keyword evidence="5 10" id="KW-1133">Transmembrane helix</keyword>
<keyword evidence="2" id="KW-0813">Transport</keyword>
<keyword evidence="7 10" id="KW-0472">Membrane</keyword>
<dbReference type="EMBL" id="MU005996">
    <property type="protein sequence ID" value="KAF2859207.1"/>
    <property type="molecule type" value="Genomic_DNA"/>
</dbReference>
<dbReference type="GO" id="GO:0015031">
    <property type="term" value="P:protein transport"/>
    <property type="evidence" value="ECO:0007669"/>
    <property type="project" value="UniProtKB-KW"/>
</dbReference>
<accession>A0A6A7BW52</accession>
<evidence type="ECO:0000256" key="10">
    <source>
        <dbReference type="SAM" id="Phobius"/>
    </source>
</evidence>
<evidence type="ECO:0000256" key="7">
    <source>
        <dbReference type="ARBA" id="ARBA00023136"/>
    </source>
</evidence>
<protein>
    <recommendedName>
        <fullName evidence="11">t-SNARE coiled-coil homology domain-containing protein</fullName>
    </recommendedName>
</protein>
<evidence type="ECO:0000256" key="3">
    <source>
        <dbReference type="ARBA" id="ARBA00022692"/>
    </source>
</evidence>
<keyword evidence="4" id="KW-0653">Protein transport</keyword>
<evidence type="ECO:0000256" key="8">
    <source>
        <dbReference type="ARBA" id="ARBA00046280"/>
    </source>
</evidence>
<dbReference type="OrthoDB" id="261831at2759"/>
<dbReference type="Proteomes" id="UP000799421">
    <property type="component" value="Unassembled WGS sequence"/>
</dbReference>
<proteinExistence type="predicted"/>
<evidence type="ECO:0000313" key="12">
    <source>
        <dbReference type="EMBL" id="KAF2859207.1"/>
    </source>
</evidence>